<dbReference type="Proteomes" id="UP001165395">
    <property type="component" value="Unassembled WGS sequence"/>
</dbReference>
<dbReference type="EMBL" id="JAJBZT010000003">
    <property type="protein sequence ID" value="MCB6183308.1"/>
    <property type="molecule type" value="Genomic_DNA"/>
</dbReference>
<evidence type="ECO:0000313" key="3">
    <source>
        <dbReference type="Proteomes" id="UP001165395"/>
    </source>
</evidence>
<dbReference type="Pfam" id="PF09836">
    <property type="entry name" value="DUF2063"/>
    <property type="match status" value="1"/>
</dbReference>
<evidence type="ECO:0000259" key="1">
    <source>
        <dbReference type="Pfam" id="PF09836"/>
    </source>
</evidence>
<feature type="domain" description="Putative DNA-binding" evidence="1">
    <location>
        <begin position="6"/>
        <end position="95"/>
    </location>
</feature>
<reference evidence="2" key="1">
    <citation type="submission" date="2021-10" db="EMBL/GenBank/DDBJ databases">
        <title>The complete genome sequence of Leeia sp. TBRC 13508.</title>
        <authorList>
            <person name="Charoenyingcharoen P."/>
            <person name="Yukphan P."/>
        </authorList>
    </citation>
    <scope>NUCLEOTIDE SEQUENCE</scope>
    <source>
        <strain evidence="2">TBRC 13508</strain>
    </source>
</reference>
<organism evidence="2 3">
    <name type="scientific">Leeia speluncae</name>
    <dbReference type="NCBI Taxonomy" id="2884804"/>
    <lineage>
        <taxon>Bacteria</taxon>
        <taxon>Pseudomonadati</taxon>
        <taxon>Pseudomonadota</taxon>
        <taxon>Betaproteobacteria</taxon>
        <taxon>Neisseriales</taxon>
        <taxon>Leeiaceae</taxon>
        <taxon>Leeia</taxon>
    </lineage>
</organism>
<sequence length="252" mass="27610">MNPTVQQSQFFDLITSPNLAEDASSLFSVFSPQRLAAYRRNHQLNRTHALSALFPVVTALVGQAFFEEMAAQYVSSQRAISPNLHDLGHDFPDWMASYPPAISLPYLPDVARLDWRVHCAFYAKDASPLSPSSLASVPPEKIGGLIFVFHPAVCLIQSNWPLADIWEYHQPEQKVVQVDLNKPGGGVLVTRIANVVTPIRLSTVDTAVTNALISGCGFAEAVDIGLAIDEAYQPLSTLQCLFEASALIDIQY</sequence>
<dbReference type="Gene3D" id="1.10.150.690">
    <property type="entry name" value="DUF2063"/>
    <property type="match status" value="1"/>
</dbReference>
<evidence type="ECO:0000313" key="2">
    <source>
        <dbReference type="EMBL" id="MCB6183308.1"/>
    </source>
</evidence>
<keyword evidence="2" id="KW-0238">DNA-binding</keyword>
<name>A0ABS8D536_9NEIS</name>
<comment type="caution">
    <text evidence="2">The sequence shown here is derived from an EMBL/GenBank/DDBJ whole genome shotgun (WGS) entry which is preliminary data.</text>
</comment>
<dbReference type="InterPro" id="IPR018640">
    <property type="entry name" value="DUF2063"/>
</dbReference>
<protein>
    <submittedName>
        <fullName evidence="2">DNA-binding domain-containing protein</fullName>
    </submittedName>
</protein>
<dbReference type="GO" id="GO:0003677">
    <property type="term" value="F:DNA binding"/>
    <property type="evidence" value="ECO:0007669"/>
    <property type="project" value="UniProtKB-KW"/>
</dbReference>
<dbReference type="RefSeq" id="WP_227179948.1">
    <property type="nucleotide sequence ID" value="NZ_JAJBZT010000003.1"/>
</dbReference>
<accession>A0ABS8D536</accession>
<gene>
    <name evidence="2" type="ORF">LIN78_07095</name>
</gene>
<keyword evidence="3" id="KW-1185">Reference proteome</keyword>
<proteinExistence type="predicted"/>
<dbReference type="InterPro" id="IPR044922">
    <property type="entry name" value="DUF2063_N_sf"/>
</dbReference>